<sequence length="61" mass="6871">MPKNSIVWKGKGAEDILVKTKIDRGKVVITMDKLDDEALFAMILMERTHHARSLLIASTSF</sequence>
<evidence type="ECO:0000313" key="1">
    <source>
        <dbReference type="EMBL" id="MCH7410461.1"/>
    </source>
</evidence>
<keyword evidence="2" id="KW-1185">Reference proteome</keyword>
<proteinExistence type="predicted"/>
<dbReference type="EMBL" id="JAKZGP010000038">
    <property type="protein sequence ID" value="MCH7410461.1"/>
    <property type="molecule type" value="Genomic_DNA"/>
</dbReference>
<gene>
    <name evidence="1" type="ORF">MM239_13725</name>
</gene>
<protein>
    <submittedName>
        <fullName evidence="1">Uncharacterized protein</fullName>
    </submittedName>
</protein>
<name>A0ABS9V216_9BACT</name>
<dbReference type="Proteomes" id="UP001165489">
    <property type="component" value="Unassembled WGS sequence"/>
</dbReference>
<reference evidence="1" key="1">
    <citation type="submission" date="2022-03" db="EMBL/GenBank/DDBJ databases">
        <title>De novo assembled genomes of Belliella spp. (Cyclobacteriaceae) strains.</title>
        <authorList>
            <person name="Szabo A."/>
            <person name="Korponai K."/>
            <person name="Felfoldi T."/>
        </authorList>
    </citation>
    <scope>NUCLEOTIDE SEQUENCE</scope>
    <source>
        <strain evidence="1">DSM 111904</strain>
    </source>
</reference>
<evidence type="ECO:0000313" key="2">
    <source>
        <dbReference type="Proteomes" id="UP001165489"/>
    </source>
</evidence>
<dbReference type="RefSeq" id="WP_241348826.1">
    <property type="nucleotide sequence ID" value="NZ_JAKZGP010000038.1"/>
</dbReference>
<accession>A0ABS9V216</accession>
<comment type="caution">
    <text evidence="1">The sequence shown here is derived from an EMBL/GenBank/DDBJ whole genome shotgun (WGS) entry which is preliminary data.</text>
</comment>
<organism evidence="1 2">
    <name type="scientific">Belliella filtrata</name>
    <dbReference type="NCBI Taxonomy" id="2923435"/>
    <lineage>
        <taxon>Bacteria</taxon>
        <taxon>Pseudomonadati</taxon>
        <taxon>Bacteroidota</taxon>
        <taxon>Cytophagia</taxon>
        <taxon>Cytophagales</taxon>
        <taxon>Cyclobacteriaceae</taxon>
        <taxon>Belliella</taxon>
    </lineage>
</organism>